<name>A0A1D9G1V9_MOOP1</name>
<accession>A0A1D9G1V9</accession>
<dbReference type="EMBL" id="CP017708">
    <property type="protein sequence ID" value="AOY81505.2"/>
    <property type="molecule type" value="Genomic_DNA"/>
</dbReference>
<proteinExistence type="predicted"/>
<protein>
    <submittedName>
        <fullName evidence="1">Uncharacterized protein</fullName>
    </submittedName>
</protein>
<dbReference type="AlphaFoldDB" id="A0A1D9G1V9"/>
<dbReference type="Proteomes" id="UP000176944">
    <property type="component" value="Chromosome"/>
</dbReference>
<reference evidence="1" key="2">
    <citation type="submission" date="2022-10" db="EMBL/GenBank/DDBJ databases">
        <authorList>
            <person name="Ngo T.-E."/>
        </authorList>
    </citation>
    <scope>NUCLEOTIDE SEQUENCE</scope>
    <source>
        <strain evidence="1">JHB</strain>
    </source>
</reference>
<evidence type="ECO:0000313" key="1">
    <source>
        <dbReference type="EMBL" id="AOY81505.2"/>
    </source>
</evidence>
<sequence>MTKLIQETFEQIAQLSEDQQNALAIYLRKNLAEFLQQAEREKRIEEETYTINDFNEDTQQAIINIE</sequence>
<gene>
    <name evidence="1" type="ORF">BJP36_17910</name>
</gene>
<reference evidence="1" key="1">
    <citation type="journal article" date="2017" name="Proc. Natl. Acad. Sci. U.S.A.">
        <title>Comparative genomics uncovers the prolific and distinctive metabolic potential of the cyanobacterial genus Moorea.</title>
        <authorList>
            <person name="Leao T."/>
            <person name="Castelao G."/>
            <person name="Korobeynikov A."/>
            <person name="Monroe E.A."/>
            <person name="Podell S."/>
            <person name="Glukhov E."/>
            <person name="Allen E.E."/>
            <person name="Gerwick W.H."/>
            <person name="Gerwick L."/>
        </authorList>
    </citation>
    <scope>NUCLEOTIDE SEQUENCE</scope>
    <source>
        <strain evidence="1">JHB</strain>
    </source>
</reference>
<organism evidence="1">
    <name type="scientific">Moorena producens (strain JHB)</name>
    <dbReference type="NCBI Taxonomy" id="1454205"/>
    <lineage>
        <taxon>Bacteria</taxon>
        <taxon>Bacillati</taxon>
        <taxon>Cyanobacteriota</taxon>
        <taxon>Cyanophyceae</taxon>
        <taxon>Coleofasciculales</taxon>
        <taxon>Coleofasciculaceae</taxon>
        <taxon>Moorena</taxon>
    </lineage>
</organism>